<gene>
    <name evidence="5" type="ORF">UFOPK3662_02039</name>
</gene>
<proteinExistence type="predicted"/>
<reference evidence="5" key="1">
    <citation type="submission" date="2020-05" db="EMBL/GenBank/DDBJ databases">
        <authorList>
            <person name="Chiriac C."/>
            <person name="Salcher M."/>
            <person name="Ghai R."/>
            <person name="Kavagutti S V."/>
        </authorList>
    </citation>
    <scope>NUCLEOTIDE SEQUENCE</scope>
</reference>
<dbReference type="Gene3D" id="3.20.20.10">
    <property type="entry name" value="Alanine racemase"/>
    <property type="match status" value="1"/>
</dbReference>
<dbReference type="PANTHER" id="PTHR30511">
    <property type="entry name" value="ALANINE RACEMASE"/>
    <property type="match status" value="1"/>
</dbReference>
<organism evidence="5">
    <name type="scientific">freshwater metagenome</name>
    <dbReference type="NCBI Taxonomy" id="449393"/>
    <lineage>
        <taxon>unclassified sequences</taxon>
        <taxon>metagenomes</taxon>
        <taxon>ecological metagenomes</taxon>
    </lineage>
</organism>
<dbReference type="GO" id="GO:0030170">
    <property type="term" value="F:pyridoxal phosphate binding"/>
    <property type="evidence" value="ECO:0007669"/>
    <property type="project" value="TreeGrafter"/>
</dbReference>
<sequence length="104" mass="10468">MTSSTDTPVLGHGGQEVALAAWREVDLGAVSRNVRALADACAPAALMVVVKADAYSHGAAQVARTALASGATHLGVAVLDEALELRRDGITAPVLAWLAGPGTP</sequence>
<accession>A0A6J7JJE2</accession>
<feature type="domain" description="Alanine racemase N-terminal" evidence="4">
    <location>
        <begin position="25"/>
        <end position="98"/>
    </location>
</feature>
<dbReference type="GO" id="GO:0030632">
    <property type="term" value="P:D-alanine biosynthetic process"/>
    <property type="evidence" value="ECO:0007669"/>
    <property type="project" value="TreeGrafter"/>
</dbReference>
<dbReference type="Pfam" id="PF01168">
    <property type="entry name" value="Ala_racemase_N"/>
    <property type="match status" value="1"/>
</dbReference>
<keyword evidence="3" id="KW-0413">Isomerase</keyword>
<dbReference type="SUPFAM" id="SSF51419">
    <property type="entry name" value="PLP-binding barrel"/>
    <property type="match status" value="1"/>
</dbReference>
<evidence type="ECO:0000259" key="4">
    <source>
        <dbReference type="Pfam" id="PF01168"/>
    </source>
</evidence>
<name>A0A6J7JJE2_9ZZZZ</name>
<dbReference type="AlphaFoldDB" id="A0A6J7JJE2"/>
<keyword evidence="2" id="KW-0663">Pyridoxal phosphate</keyword>
<dbReference type="InterPro" id="IPR001608">
    <property type="entry name" value="Ala_racemase_N"/>
</dbReference>
<dbReference type="InterPro" id="IPR029066">
    <property type="entry name" value="PLP-binding_barrel"/>
</dbReference>
<protein>
    <submittedName>
        <fullName evidence="5">Unannotated protein</fullName>
    </submittedName>
</protein>
<evidence type="ECO:0000313" key="5">
    <source>
        <dbReference type="EMBL" id="CAB4942967.1"/>
    </source>
</evidence>
<dbReference type="PANTHER" id="PTHR30511:SF0">
    <property type="entry name" value="ALANINE RACEMASE, CATABOLIC-RELATED"/>
    <property type="match status" value="1"/>
</dbReference>
<dbReference type="InterPro" id="IPR000821">
    <property type="entry name" value="Ala_racemase"/>
</dbReference>
<comment type="cofactor">
    <cofactor evidence="1">
        <name>pyridoxal 5'-phosphate</name>
        <dbReference type="ChEBI" id="CHEBI:597326"/>
    </cofactor>
</comment>
<dbReference type="GO" id="GO:0005829">
    <property type="term" value="C:cytosol"/>
    <property type="evidence" value="ECO:0007669"/>
    <property type="project" value="TreeGrafter"/>
</dbReference>
<dbReference type="PRINTS" id="PR00992">
    <property type="entry name" value="ALARACEMASE"/>
</dbReference>
<dbReference type="EMBL" id="CAFBMW010000016">
    <property type="protein sequence ID" value="CAB4942967.1"/>
    <property type="molecule type" value="Genomic_DNA"/>
</dbReference>
<evidence type="ECO:0000256" key="2">
    <source>
        <dbReference type="ARBA" id="ARBA00022898"/>
    </source>
</evidence>
<dbReference type="GO" id="GO:0008784">
    <property type="term" value="F:alanine racemase activity"/>
    <property type="evidence" value="ECO:0007669"/>
    <property type="project" value="InterPro"/>
</dbReference>
<evidence type="ECO:0000256" key="3">
    <source>
        <dbReference type="ARBA" id="ARBA00023235"/>
    </source>
</evidence>
<evidence type="ECO:0000256" key="1">
    <source>
        <dbReference type="ARBA" id="ARBA00001933"/>
    </source>
</evidence>
<dbReference type="GO" id="GO:0009252">
    <property type="term" value="P:peptidoglycan biosynthetic process"/>
    <property type="evidence" value="ECO:0007669"/>
    <property type="project" value="TreeGrafter"/>
</dbReference>